<feature type="region of interest" description="Disordered" evidence="1">
    <location>
        <begin position="1"/>
        <end position="92"/>
    </location>
</feature>
<organism evidence="2 3">
    <name type="scientific">Trichonephila inaurata madagascariensis</name>
    <dbReference type="NCBI Taxonomy" id="2747483"/>
    <lineage>
        <taxon>Eukaryota</taxon>
        <taxon>Metazoa</taxon>
        <taxon>Ecdysozoa</taxon>
        <taxon>Arthropoda</taxon>
        <taxon>Chelicerata</taxon>
        <taxon>Arachnida</taxon>
        <taxon>Araneae</taxon>
        <taxon>Araneomorphae</taxon>
        <taxon>Entelegynae</taxon>
        <taxon>Araneoidea</taxon>
        <taxon>Nephilidae</taxon>
        <taxon>Trichonephila</taxon>
        <taxon>Trichonephila inaurata</taxon>
    </lineage>
</organism>
<evidence type="ECO:0000313" key="3">
    <source>
        <dbReference type="Proteomes" id="UP000886998"/>
    </source>
</evidence>
<sequence length="110" mass="12008">MLRWFTGRRASAVRFSSDSGASGAHPTQPRGSQGHLRGGAETRRLLGRGAQKSGEDAASEKHVQGLQEGNNCNGSQKVLQRANSYQEPTRTLDNRSFNDAILSCYTKDEE</sequence>
<name>A0A8X6X885_9ARAC</name>
<dbReference type="AlphaFoldDB" id="A0A8X6X885"/>
<dbReference type="Proteomes" id="UP000886998">
    <property type="component" value="Unassembled WGS sequence"/>
</dbReference>
<proteinExistence type="predicted"/>
<keyword evidence="3" id="KW-1185">Reference proteome</keyword>
<evidence type="ECO:0000256" key="1">
    <source>
        <dbReference type="SAM" id="MobiDB-lite"/>
    </source>
</evidence>
<feature type="compositionally biased region" description="Polar residues" evidence="1">
    <location>
        <begin position="67"/>
        <end position="92"/>
    </location>
</feature>
<evidence type="ECO:0000313" key="2">
    <source>
        <dbReference type="EMBL" id="GFY48893.1"/>
    </source>
</evidence>
<reference evidence="2" key="1">
    <citation type="submission" date="2020-08" db="EMBL/GenBank/DDBJ databases">
        <title>Multicomponent nature underlies the extraordinary mechanical properties of spider dragline silk.</title>
        <authorList>
            <person name="Kono N."/>
            <person name="Nakamura H."/>
            <person name="Mori M."/>
            <person name="Yoshida Y."/>
            <person name="Ohtoshi R."/>
            <person name="Malay A.D."/>
            <person name="Moran D.A.P."/>
            <person name="Tomita M."/>
            <person name="Numata K."/>
            <person name="Arakawa K."/>
        </authorList>
    </citation>
    <scope>NUCLEOTIDE SEQUENCE</scope>
</reference>
<accession>A0A8X6X885</accession>
<gene>
    <name evidence="2" type="ORF">TNIN_497311</name>
</gene>
<dbReference type="EMBL" id="BMAV01006688">
    <property type="protein sequence ID" value="GFY48893.1"/>
    <property type="molecule type" value="Genomic_DNA"/>
</dbReference>
<comment type="caution">
    <text evidence="2">The sequence shown here is derived from an EMBL/GenBank/DDBJ whole genome shotgun (WGS) entry which is preliminary data.</text>
</comment>
<feature type="compositionally biased region" description="Basic and acidic residues" evidence="1">
    <location>
        <begin position="53"/>
        <end position="63"/>
    </location>
</feature>
<protein>
    <submittedName>
        <fullName evidence="2">Uncharacterized protein</fullName>
    </submittedName>
</protein>